<dbReference type="Proteomes" id="UP000747399">
    <property type="component" value="Unassembled WGS sequence"/>
</dbReference>
<dbReference type="InterPro" id="IPR044161">
    <property type="entry name" value="SPS"/>
</dbReference>
<reference evidence="4" key="1">
    <citation type="journal article" date="2021" name="Proc. Natl. Acad. Sci. U.S.A.">
        <title>Three genomes in the algal genus Volvox reveal the fate of a haploid sex-determining region after a transition to homothallism.</title>
        <authorList>
            <person name="Yamamoto K."/>
            <person name="Hamaji T."/>
            <person name="Kawai-Toyooka H."/>
            <person name="Matsuzaki R."/>
            <person name="Takahashi F."/>
            <person name="Nishimura Y."/>
            <person name="Kawachi M."/>
            <person name="Noguchi H."/>
            <person name="Minakuchi Y."/>
            <person name="Umen J.G."/>
            <person name="Toyoda A."/>
            <person name="Nozaki H."/>
        </authorList>
    </citation>
    <scope>NUCLEOTIDE SEQUENCE</scope>
    <source>
        <strain evidence="4">NIES-3780</strain>
    </source>
</reference>
<gene>
    <name evidence="4" type="ORF">Vafri_3694</name>
</gene>
<dbReference type="GO" id="GO:0016757">
    <property type="term" value="F:glycosyltransferase activity"/>
    <property type="evidence" value="ECO:0007669"/>
    <property type="project" value="UniProtKB-KW"/>
</dbReference>
<feature type="non-terminal residue" evidence="4">
    <location>
        <position position="638"/>
    </location>
</feature>
<feature type="region of interest" description="Disordered" evidence="3">
    <location>
        <begin position="97"/>
        <end position="143"/>
    </location>
</feature>
<comment type="caution">
    <text evidence="4">The sequence shown here is derived from an EMBL/GenBank/DDBJ whole genome shotgun (WGS) entry which is preliminary data.</text>
</comment>
<protein>
    <submittedName>
        <fullName evidence="4">Uncharacterized protein</fullName>
    </submittedName>
</protein>
<feature type="compositionally biased region" description="Gly residues" evidence="3">
    <location>
        <begin position="99"/>
        <end position="113"/>
    </location>
</feature>
<dbReference type="EMBL" id="BNCO01000004">
    <property type="protein sequence ID" value="GIL46816.1"/>
    <property type="molecule type" value="Genomic_DNA"/>
</dbReference>
<evidence type="ECO:0000256" key="2">
    <source>
        <dbReference type="ARBA" id="ARBA00022679"/>
    </source>
</evidence>
<feature type="compositionally biased region" description="Polar residues" evidence="3">
    <location>
        <begin position="118"/>
        <end position="134"/>
    </location>
</feature>
<evidence type="ECO:0000256" key="3">
    <source>
        <dbReference type="SAM" id="MobiDB-lite"/>
    </source>
</evidence>
<proteinExistence type="predicted"/>
<dbReference type="AlphaFoldDB" id="A0A8J4AUX5"/>
<evidence type="ECO:0000313" key="5">
    <source>
        <dbReference type="Proteomes" id="UP000747399"/>
    </source>
</evidence>
<keyword evidence="1" id="KW-0328">Glycosyltransferase</keyword>
<evidence type="ECO:0000313" key="4">
    <source>
        <dbReference type="EMBL" id="GIL46816.1"/>
    </source>
</evidence>
<dbReference type="PANTHER" id="PTHR46039">
    <property type="entry name" value="SUCROSE-PHOSPHATE SYNTHASE 3-RELATED"/>
    <property type="match status" value="1"/>
</dbReference>
<name>A0A8J4AUX5_9CHLO</name>
<dbReference type="PANTHER" id="PTHR46039:SF5">
    <property type="entry name" value="SUCROSE-PHOSPHATE SYNTHASE 3-RELATED"/>
    <property type="match status" value="1"/>
</dbReference>
<evidence type="ECO:0000256" key="1">
    <source>
        <dbReference type="ARBA" id="ARBA00022676"/>
    </source>
</evidence>
<keyword evidence="2" id="KW-0808">Transferase</keyword>
<sequence>PPGCHGSPSYHLHLRTSYSLSYDDLSQLSQATCHQIGALPALGAALNDLVADRATSLPFELTPAVVAAAAAAGHQWTSDSATAAAVAAAAKLLRRDGGDGGSGGGGGGGGGGNPPDTPTTKPNLPTMSGLQNSAPFGGIAPRRSFDVVEPTSGQLGLLQDLQPGGPTHGSAAIFGAGGGSGGAAAGWTTGPSSSGVGVSAAVALAQGGPAGWGELPFPGTRLSFAERSGGRWVVFCCDCAAELVHSGGALAALATARRAAAERSLPLTEVAQQLQDERLSALLRHALADVHVDIPAACLGFGVLSCLGCTDTRALLAAGGVSLSDLDFLSCNNGCQLWLTGMKVRIGVGANGGGGDGGGGGGGGGENGNGSLQLEDPKLLFDERYERHMEYRWEATAAKQVVRRILSNRSGWGKLPLGQPGRPAPRISALGPYHIMVTFSGAAARDVNPSVLLSRFRRKLRLSGLRAQLVVTPAVAPSSCGRATSGCAGGGGSGGSGGAGVSQAGSMGLSGAAAAADSSLALESFTLHVVPLRCSRAMVLRYISAWYGIPLEDMTLAAFSTGGGGGHIAATALHCSDAEDLVAGQQRVVLMPEAPALVEGCQRQRYHQQPEVASSAPPGIFTIDLSPYLTSGRVAVVV</sequence>
<organism evidence="4 5">
    <name type="scientific">Volvox africanus</name>
    <dbReference type="NCBI Taxonomy" id="51714"/>
    <lineage>
        <taxon>Eukaryota</taxon>
        <taxon>Viridiplantae</taxon>
        <taxon>Chlorophyta</taxon>
        <taxon>core chlorophytes</taxon>
        <taxon>Chlorophyceae</taxon>
        <taxon>CS clade</taxon>
        <taxon>Chlamydomonadales</taxon>
        <taxon>Volvocaceae</taxon>
        <taxon>Volvox</taxon>
    </lineage>
</organism>
<keyword evidence="5" id="KW-1185">Reference proteome</keyword>
<accession>A0A8J4AUX5</accession>